<accession>A0A4T3EYA1</accession>
<dbReference type="OrthoDB" id="5705574at2"/>
<dbReference type="Pfam" id="PF00144">
    <property type="entry name" value="Beta-lactamase"/>
    <property type="match status" value="1"/>
</dbReference>
<dbReference type="InterPro" id="IPR012338">
    <property type="entry name" value="Beta-lactam/transpept-like"/>
</dbReference>
<keyword evidence="4" id="KW-1185">Reference proteome</keyword>
<dbReference type="PANTHER" id="PTHR43319:SF3">
    <property type="entry name" value="BETA-LACTAMASE-RELATED DOMAIN-CONTAINING PROTEIN"/>
    <property type="match status" value="1"/>
</dbReference>
<dbReference type="PANTHER" id="PTHR43319">
    <property type="entry name" value="BETA-LACTAMASE-RELATED"/>
    <property type="match status" value="1"/>
</dbReference>
<evidence type="ECO:0000256" key="1">
    <source>
        <dbReference type="SAM" id="MobiDB-lite"/>
    </source>
</evidence>
<feature type="region of interest" description="Disordered" evidence="1">
    <location>
        <begin position="1"/>
        <end position="29"/>
    </location>
</feature>
<dbReference type="SUPFAM" id="SSF56601">
    <property type="entry name" value="beta-lactamase/transpeptidase-like"/>
    <property type="match status" value="1"/>
</dbReference>
<sequence length="491" mass="53364">MWSPASSSTTPTPACARPSAVRNPVGPPPTTMTSCMACSLPPGTMAHRRRPRKDPFAARPKALALTIVRVARTGKVGERALPQAVFHETIEARGGSFPLHGRYDERFRPAVDAFIENFREEEELGAGCSVVVDGETVVDLWGGWANADRTWEWDEHSTVCMMSTAKGVTGIAFNMCVDEGLIDIDKPVAHYWPEFAQNGKEGILVRWCLDHRAAIPVLTTDVMTPGGFFDYAAYIKALEVQEPLWEPGTRAAYHVHNQGFLLGEIMRRVTGMTVGPFLRSRVSGPLGAEYYIGGMSEEEQSHVAEVLPNTGARLFAAKDQTVPPKPSTPEGWQDGAVLRSFAFLQNPSEPWHATMNSPIWRTCEIASGSGHGNARGVARIYGAAVGEVDGISLLSKNALEAMLVEQHNQIELLQDRPYHQALGVLLNTPEAVYMGPNMRSFGHHGLGGSIGFGDPDAKLGFSYCCNQMHAVGTNGPRARRLIDAVYGVVDG</sequence>
<proteinExistence type="predicted"/>
<comment type="caution">
    <text evidence="3">The sequence shown here is derived from an EMBL/GenBank/DDBJ whole genome shotgun (WGS) entry which is preliminary data.</text>
</comment>
<protein>
    <submittedName>
        <fullName evidence="3">Class A beta-lactamase-related serine hydrolase</fullName>
    </submittedName>
</protein>
<dbReference type="EMBL" id="SSHH01000004">
    <property type="protein sequence ID" value="TIX49041.1"/>
    <property type="molecule type" value="Genomic_DNA"/>
</dbReference>
<reference evidence="3 4" key="1">
    <citation type="submission" date="2019-04" db="EMBL/GenBank/DDBJ databases">
        <title>Altererythrobacter aquimixticola sp. nov., isolated from sediment of junction between the ocean and a freshwater spring.</title>
        <authorList>
            <person name="Yoon J.-H."/>
        </authorList>
    </citation>
    <scope>NUCLEOTIDE SEQUENCE [LARGE SCALE GENOMIC DNA]</scope>
    <source>
        <strain evidence="3 4">SSKS-13</strain>
    </source>
</reference>
<dbReference type="GO" id="GO:0016787">
    <property type="term" value="F:hydrolase activity"/>
    <property type="evidence" value="ECO:0007669"/>
    <property type="project" value="UniProtKB-KW"/>
</dbReference>
<evidence type="ECO:0000313" key="4">
    <source>
        <dbReference type="Proteomes" id="UP000309389"/>
    </source>
</evidence>
<dbReference type="AlphaFoldDB" id="A0A4T3EYA1"/>
<evidence type="ECO:0000259" key="2">
    <source>
        <dbReference type="Pfam" id="PF00144"/>
    </source>
</evidence>
<dbReference type="Proteomes" id="UP000309389">
    <property type="component" value="Unassembled WGS sequence"/>
</dbReference>
<dbReference type="InterPro" id="IPR052907">
    <property type="entry name" value="Beta-lactamase/esterase"/>
</dbReference>
<dbReference type="Gene3D" id="3.40.710.10">
    <property type="entry name" value="DD-peptidase/beta-lactamase superfamily"/>
    <property type="match status" value="1"/>
</dbReference>
<feature type="compositionally biased region" description="Low complexity" evidence="1">
    <location>
        <begin position="1"/>
        <end position="20"/>
    </location>
</feature>
<gene>
    <name evidence="3" type="ORF">E5222_15040</name>
</gene>
<organism evidence="3 4">
    <name type="scientific">Alteraurantiacibacter aquimixticola</name>
    <dbReference type="NCBI Taxonomy" id="2489173"/>
    <lineage>
        <taxon>Bacteria</taxon>
        <taxon>Pseudomonadati</taxon>
        <taxon>Pseudomonadota</taxon>
        <taxon>Alphaproteobacteria</taxon>
        <taxon>Sphingomonadales</taxon>
        <taxon>Erythrobacteraceae</taxon>
        <taxon>Alteraurantiacibacter</taxon>
    </lineage>
</organism>
<feature type="domain" description="Beta-lactamase-related" evidence="2">
    <location>
        <begin position="112"/>
        <end position="481"/>
    </location>
</feature>
<evidence type="ECO:0000313" key="3">
    <source>
        <dbReference type="EMBL" id="TIX49041.1"/>
    </source>
</evidence>
<name>A0A4T3EYA1_9SPHN</name>
<keyword evidence="3" id="KW-0378">Hydrolase</keyword>
<dbReference type="InterPro" id="IPR001466">
    <property type="entry name" value="Beta-lactam-related"/>
</dbReference>